<comment type="caution">
    <text evidence="2">The sequence shown here is derived from an EMBL/GenBank/DDBJ whole genome shotgun (WGS) entry which is preliminary data.</text>
</comment>
<dbReference type="AlphaFoldDB" id="C9LID5"/>
<dbReference type="OrthoDB" id="9803686at2"/>
<protein>
    <submittedName>
        <fullName evidence="2">Uncharacterized protein</fullName>
    </submittedName>
</protein>
<dbReference type="eggNOG" id="ENOG5030JNW">
    <property type="taxonomic scope" value="Bacteria"/>
</dbReference>
<keyword evidence="1" id="KW-0732">Signal</keyword>
<organism evidence="2 3">
    <name type="scientific">Alloprevotella tannerae ATCC 51259</name>
    <dbReference type="NCBI Taxonomy" id="626522"/>
    <lineage>
        <taxon>Bacteria</taxon>
        <taxon>Pseudomonadati</taxon>
        <taxon>Bacteroidota</taxon>
        <taxon>Bacteroidia</taxon>
        <taxon>Bacteroidales</taxon>
        <taxon>Prevotellaceae</taxon>
        <taxon>Alloprevotella</taxon>
    </lineage>
</organism>
<name>C9LID5_9BACT</name>
<proteinExistence type="predicted"/>
<dbReference type="HOGENOM" id="CLU_739365_0_0_10"/>
<feature type="chain" id="PRO_5002998353" evidence="1">
    <location>
        <begin position="26"/>
        <end position="374"/>
    </location>
</feature>
<dbReference type="STRING" id="626522.GCWU000325_01994"/>
<reference evidence="2" key="1">
    <citation type="submission" date="2009-09" db="EMBL/GenBank/DDBJ databases">
        <authorList>
            <person name="Weinstock G."/>
            <person name="Sodergren E."/>
            <person name="Clifton S."/>
            <person name="Fulton L."/>
            <person name="Fulton B."/>
            <person name="Courtney L."/>
            <person name="Fronick C."/>
            <person name="Harrison M."/>
            <person name="Strong C."/>
            <person name="Farmer C."/>
            <person name="Delahaunty K."/>
            <person name="Markovic C."/>
            <person name="Hall O."/>
            <person name="Minx P."/>
            <person name="Tomlinson C."/>
            <person name="Mitreva M."/>
            <person name="Nelson J."/>
            <person name="Hou S."/>
            <person name="Wollam A."/>
            <person name="Pepin K.H."/>
            <person name="Johnson M."/>
            <person name="Bhonagiri V."/>
            <person name="Nash W.E."/>
            <person name="Warren W."/>
            <person name="Chinwalla A."/>
            <person name="Mardis E.R."/>
            <person name="Wilson R.K."/>
        </authorList>
    </citation>
    <scope>NUCLEOTIDE SEQUENCE [LARGE SCALE GENOMIC DNA]</scope>
    <source>
        <strain evidence="2">ATCC 51259</strain>
    </source>
</reference>
<evidence type="ECO:0000313" key="2">
    <source>
        <dbReference type="EMBL" id="EEX71251.1"/>
    </source>
</evidence>
<feature type="signal peptide" evidence="1">
    <location>
        <begin position="1"/>
        <end position="25"/>
    </location>
</feature>
<evidence type="ECO:0000313" key="3">
    <source>
        <dbReference type="Proteomes" id="UP000003460"/>
    </source>
</evidence>
<keyword evidence="3" id="KW-1185">Reference proteome</keyword>
<accession>C9LID5</accession>
<dbReference type="GeneID" id="84576765"/>
<gene>
    <name evidence="2" type="ORF">GCWU000325_01994</name>
</gene>
<sequence length="374" mass="42457">MNLQFTKKISLPLLLSLLCYLHLSAQQVIFYEDFSTCNGSGGNGESWGKGGTKKTAELDSAKWESHENLYQGNKCLRLGSITYPSACIITKGLNYKGPCILSLRAGRWSNKPLKKLQIEIMRTGKDSLIEVEFKQAGHFYYYQLYIPDMTKDTRFAFTNKGSGKNIFLLDDIKIIAGTPTSFTQTISDVGYSTLYFNKPLVLPTGLIAHTIQEKDDQLYFNQTYNEGDILPPETGLILEGNKGSYILEEPIQTCEIYPENLLKGDTITAMIKEESEHRYYMLSLDELQTPGSVGFYYGSPNGKPFESQAYKAYLSLHEELAKRIKSFPLSQITTRCQQQLKREKNNSIYDLQGRKRNNVQLGLQIINGKKYILR</sequence>
<dbReference type="Proteomes" id="UP000003460">
    <property type="component" value="Unassembled WGS sequence"/>
</dbReference>
<dbReference type="EMBL" id="ACIJ02000022">
    <property type="protein sequence ID" value="EEX71251.1"/>
    <property type="molecule type" value="Genomic_DNA"/>
</dbReference>
<dbReference type="RefSeq" id="WP_006255770.1">
    <property type="nucleotide sequence ID" value="NZ_GG700643.1"/>
</dbReference>
<evidence type="ECO:0000256" key="1">
    <source>
        <dbReference type="SAM" id="SignalP"/>
    </source>
</evidence>